<proteinExistence type="predicted"/>
<keyword evidence="3" id="KW-1185">Reference proteome</keyword>
<reference evidence="2 3" key="1">
    <citation type="submission" date="2024-03" db="EMBL/GenBank/DDBJ databases">
        <title>The genome assembly and annotation of the cricket Gryllus longicercus Weissman &amp; Gray.</title>
        <authorList>
            <person name="Szrajer S."/>
            <person name="Gray D."/>
            <person name="Ylla G."/>
        </authorList>
    </citation>
    <scope>NUCLEOTIDE SEQUENCE [LARGE SCALE GENOMIC DNA]</scope>
    <source>
        <strain evidence="2">DAG 2021-001</strain>
        <tissue evidence="2">Whole body minus gut</tissue>
    </source>
</reference>
<evidence type="ECO:0000313" key="3">
    <source>
        <dbReference type="Proteomes" id="UP001378592"/>
    </source>
</evidence>
<dbReference type="AlphaFoldDB" id="A0AAN9VZM8"/>
<evidence type="ECO:0000313" key="2">
    <source>
        <dbReference type="EMBL" id="KAK7874549.1"/>
    </source>
</evidence>
<feature type="region of interest" description="Disordered" evidence="1">
    <location>
        <begin position="31"/>
        <end position="73"/>
    </location>
</feature>
<accession>A0AAN9VZM8</accession>
<gene>
    <name evidence="2" type="ORF">R5R35_013123</name>
</gene>
<sequence length="243" mass="24494">MQSPIAALLAASPAAPSEAPAAAVASASASGLQSGAGGSSQARAPGRDAPAGGALEATPPSSPSSASSHPSAELSMGFLDGEAGSLCGDAAAGGCVFLRRVRSLPAVQALLGAYAGAKAYPGVGWALSVGEKSALLGAAVCRPVAFVCGVPQSCADWSVQGPGRGGDSRSLRFVASKQGVRMRERLRGELRLLSSARRCKVSTYYLLGMFSRGLISSSFVLILNMVSINLGRNTINFISDFCS</sequence>
<evidence type="ECO:0000256" key="1">
    <source>
        <dbReference type="SAM" id="MobiDB-lite"/>
    </source>
</evidence>
<name>A0AAN9VZM8_9ORTH</name>
<protein>
    <submittedName>
        <fullName evidence="2">Uncharacterized protein</fullName>
    </submittedName>
</protein>
<dbReference type="EMBL" id="JAZDUA010000001">
    <property type="protein sequence ID" value="KAK7874549.1"/>
    <property type="molecule type" value="Genomic_DNA"/>
</dbReference>
<organism evidence="2 3">
    <name type="scientific">Gryllus longicercus</name>
    <dbReference type="NCBI Taxonomy" id="2509291"/>
    <lineage>
        <taxon>Eukaryota</taxon>
        <taxon>Metazoa</taxon>
        <taxon>Ecdysozoa</taxon>
        <taxon>Arthropoda</taxon>
        <taxon>Hexapoda</taxon>
        <taxon>Insecta</taxon>
        <taxon>Pterygota</taxon>
        <taxon>Neoptera</taxon>
        <taxon>Polyneoptera</taxon>
        <taxon>Orthoptera</taxon>
        <taxon>Ensifera</taxon>
        <taxon>Gryllidea</taxon>
        <taxon>Grylloidea</taxon>
        <taxon>Gryllidae</taxon>
        <taxon>Gryllinae</taxon>
        <taxon>Gryllus</taxon>
    </lineage>
</organism>
<comment type="caution">
    <text evidence="2">The sequence shown here is derived from an EMBL/GenBank/DDBJ whole genome shotgun (WGS) entry which is preliminary data.</text>
</comment>
<dbReference type="Proteomes" id="UP001378592">
    <property type="component" value="Unassembled WGS sequence"/>
</dbReference>